<name>A0A1B1UTI7_9BRAD</name>
<dbReference type="STRING" id="1274631.LMTR13_30530"/>
<dbReference type="OrthoDB" id="8241469at2"/>
<dbReference type="InterPro" id="IPR001387">
    <property type="entry name" value="Cro/C1-type_HTH"/>
</dbReference>
<feature type="domain" description="HTH cro/C1-type" evidence="1">
    <location>
        <begin position="26"/>
        <end position="73"/>
    </location>
</feature>
<sequence length="74" mass="8630">MGPIPYDEDGRLPHESEFLSQLGDRVREMRTLRGMSRRELARRSRMSERYVAQIEAGKGNVSIVRLLRIALVFR</sequence>
<evidence type="ECO:0000313" key="3">
    <source>
        <dbReference type="Proteomes" id="UP000092839"/>
    </source>
</evidence>
<dbReference type="AlphaFoldDB" id="A0A1B1UTI7"/>
<dbReference type="KEGG" id="bic:LMTR13_30530"/>
<dbReference type="Proteomes" id="UP000092839">
    <property type="component" value="Chromosome"/>
</dbReference>
<organism evidence="2 3">
    <name type="scientific">Bradyrhizobium icense</name>
    <dbReference type="NCBI Taxonomy" id="1274631"/>
    <lineage>
        <taxon>Bacteria</taxon>
        <taxon>Pseudomonadati</taxon>
        <taxon>Pseudomonadota</taxon>
        <taxon>Alphaproteobacteria</taxon>
        <taxon>Hyphomicrobiales</taxon>
        <taxon>Nitrobacteraceae</taxon>
        <taxon>Bradyrhizobium</taxon>
    </lineage>
</organism>
<dbReference type="Pfam" id="PF01381">
    <property type="entry name" value="HTH_3"/>
    <property type="match status" value="1"/>
</dbReference>
<dbReference type="EMBL" id="CP016428">
    <property type="protein sequence ID" value="ANW05986.1"/>
    <property type="molecule type" value="Genomic_DNA"/>
</dbReference>
<dbReference type="Gene3D" id="1.10.260.40">
    <property type="entry name" value="lambda repressor-like DNA-binding domains"/>
    <property type="match status" value="1"/>
</dbReference>
<dbReference type="InterPro" id="IPR010982">
    <property type="entry name" value="Lambda_DNA-bd_dom_sf"/>
</dbReference>
<gene>
    <name evidence="2" type="ORF">LMTR13_30530</name>
</gene>
<dbReference type="CDD" id="cd00093">
    <property type="entry name" value="HTH_XRE"/>
    <property type="match status" value="1"/>
</dbReference>
<dbReference type="SUPFAM" id="SSF47413">
    <property type="entry name" value="lambda repressor-like DNA-binding domains"/>
    <property type="match status" value="1"/>
</dbReference>
<keyword evidence="3" id="KW-1185">Reference proteome</keyword>
<protein>
    <recommendedName>
        <fullName evidence="1">HTH cro/C1-type domain-containing protein</fullName>
    </recommendedName>
</protein>
<reference evidence="2 3" key="1">
    <citation type="submission" date="2016-07" db="EMBL/GenBank/DDBJ databases">
        <title>Complete genome sequence of Bradyrhizobium icense LMTR 13T, a potential inoculant strain isolated from lima bean (Phaseolus lunatus) in Peru.</title>
        <authorList>
            <person name="Ormeno-Orrillo E."/>
            <person name="Duran D."/>
            <person name="Rogel M.A."/>
            <person name="Rey L."/>
            <person name="Imperial J."/>
            <person name="Ruiz-Argueso T."/>
            <person name="Martinez-Romero E."/>
        </authorList>
    </citation>
    <scope>NUCLEOTIDE SEQUENCE [LARGE SCALE GENOMIC DNA]</scope>
    <source>
        <strain evidence="2 3">LMTR 13</strain>
    </source>
</reference>
<dbReference type="GO" id="GO:0003677">
    <property type="term" value="F:DNA binding"/>
    <property type="evidence" value="ECO:0007669"/>
    <property type="project" value="InterPro"/>
</dbReference>
<dbReference type="SMART" id="SM00530">
    <property type="entry name" value="HTH_XRE"/>
    <property type="match status" value="1"/>
</dbReference>
<dbReference type="PROSITE" id="PS50943">
    <property type="entry name" value="HTH_CROC1"/>
    <property type="match status" value="1"/>
</dbReference>
<evidence type="ECO:0000313" key="2">
    <source>
        <dbReference type="EMBL" id="ANW05986.1"/>
    </source>
</evidence>
<proteinExistence type="predicted"/>
<accession>A0A1B1UTI7</accession>
<evidence type="ECO:0000259" key="1">
    <source>
        <dbReference type="PROSITE" id="PS50943"/>
    </source>
</evidence>